<dbReference type="WBParaSite" id="Csp11.Scaffold441.g1169.t1">
    <property type="protein sequence ID" value="Csp11.Scaffold441.g1169.t1"/>
    <property type="gene ID" value="Csp11.Scaffold441.g1169"/>
</dbReference>
<keyword evidence="1" id="KW-0472">Membrane</keyword>
<evidence type="ECO:0000256" key="1">
    <source>
        <dbReference type="SAM" id="Phobius"/>
    </source>
</evidence>
<protein>
    <submittedName>
        <fullName evidence="3">Orfan</fullName>
    </submittedName>
</protein>
<organism evidence="2 3">
    <name type="scientific">Caenorhabditis tropicalis</name>
    <dbReference type="NCBI Taxonomy" id="1561998"/>
    <lineage>
        <taxon>Eukaryota</taxon>
        <taxon>Metazoa</taxon>
        <taxon>Ecdysozoa</taxon>
        <taxon>Nematoda</taxon>
        <taxon>Chromadorea</taxon>
        <taxon>Rhabditida</taxon>
        <taxon>Rhabditina</taxon>
        <taxon>Rhabditomorpha</taxon>
        <taxon>Rhabditoidea</taxon>
        <taxon>Rhabditidae</taxon>
        <taxon>Peloderinae</taxon>
        <taxon>Caenorhabditis</taxon>
    </lineage>
</organism>
<keyword evidence="2" id="KW-1185">Reference proteome</keyword>
<proteinExistence type="predicted"/>
<reference evidence="3" key="1">
    <citation type="submission" date="2016-11" db="UniProtKB">
        <authorList>
            <consortium name="WormBaseParasite"/>
        </authorList>
    </citation>
    <scope>IDENTIFICATION</scope>
</reference>
<keyword evidence="1" id="KW-0812">Transmembrane</keyword>
<evidence type="ECO:0000313" key="2">
    <source>
        <dbReference type="Proteomes" id="UP000095282"/>
    </source>
</evidence>
<dbReference type="AlphaFoldDB" id="A0A1I7T092"/>
<dbReference type="Proteomes" id="UP000095282">
    <property type="component" value="Unplaced"/>
</dbReference>
<feature type="transmembrane region" description="Helical" evidence="1">
    <location>
        <begin position="73"/>
        <end position="96"/>
    </location>
</feature>
<keyword evidence="1" id="KW-1133">Transmembrane helix</keyword>
<dbReference type="eggNOG" id="KOG4297">
    <property type="taxonomic scope" value="Eukaryota"/>
</dbReference>
<evidence type="ECO:0000313" key="3">
    <source>
        <dbReference type="WBParaSite" id="Csp11.Scaffold441.g1169.t1"/>
    </source>
</evidence>
<name>A0A1I7T092_9PELO</name>
<sequence length="126" mass="15306">MTSFTDNESLTNYLIIDYDTEDDDDSDYDVFIANFKPENPRIKPKKVGKYLKKGFCFCFKTIKYIFLCCRCVIVWRCLWLFIFLLIGFFIFLFFYYDEIRKVVQFVYIVIDTSVHLYKRLENQDNP</sequence>
<dbReference type="STRING" id="1561998.A0A1I7T092"/>
<accession>A0A1I7T092</accession>